<gene>
    <name evidence="2" type="ORF">MIND_00843100</name>
</gene>
<dbReference type="RefSeq" id="XP_037218338.1">
    <property type="nucleotide sequence ID" value="XM_037365096.1"/>
</dbReference>
<keyword evidence="1" id="KW-0472">Membrane</keyword>
<feature type="transmembrane region" description="Helical" evidence="1">
    <location>
        <begin position="296"/>
        <end position="321"/>
    </location>
</feature>
<dbReference type="AlphaFoldDB" id="A0A8H6SHM0"/>
<protein>
    <recommendedName>
        <fullName evidence="4">Transmembrane protein</fullName>
    </recommendedName>
</protein>
<dbReference type="CDD" id="cd12087">
    <property type="entry name" value="TM_EGFR-like"/>
    <property type="match status" value="1"/>
</dbReference>
<evidence type="ECO:0000256" key="1">
    <source>
        <dbReference type="SAM" id="Phobius"/>
    </source>
</evidence>
<dbReference type="OrthoDB" id="2901006at2759"/>
<organism evidence="2 3">
    <name type="scientific">Mycena indigotica</name>
    <dbReference type="NCBI Taxonomy" id="2126181"/>
    <lineage>
        <taxon>Eukaryota</taxon>
        <taxon>Fungi</taxon>
        <taxon>Dikarya</taxon>
        <taxon>Basidiomycota</taxon>
        <taxon>Agaricomycotina</taxon>
        <taxon>Agaricomycetes</taxon>
        <taxon>Agaricomycetidae</taxon>
        <taxon>Agaricales</taxon>
        <taxon>Marasmiineae</taxon>
        <taxon>Mycenaceae</taxon>
        <taxon>Mycena</taxon>
    </lineage>
</organism>
<evidence type="ECO:0000313" key="3">
    <source>
        <dbReference type="Proteomes" id="UP000636479"/>
    </source>
</evidence>
<keyword evidence="3" id="KW-1185">Reference proteome</keyword>
<accession>A0A8H6SHM0</accession>
<comment type="caution">
    <text evidence="2">The sequence shown here is derived from an EMBL/GenBank/DDBJ whole genome shotgun (WGS) entry which is preliminary data.</text>
</comment>
<keyword evidence="1" id="KW-0812">Transmembrane</keyword>
<name>A0A8H6SHM0_9AGAR</name>
<dbReference type="EMBL" id="JACAZF010000007">
    <property type="protein sequence ID" value="KAF7298950.1"/>
    <property type="molecule type" value="Genomic_DNA"/>
</dbReference>
<dbReference type="Gene3D" id="2.60.120.260">
    <property type="entry name" value="Galactose-binding domain-like"/>
    <property type="match status" value="1"/>
</dbReference>
<reference evidence="2" key="1">
    <citation type="submission" date="2020-05" db="EMBL/GenBank/DDBJ databases">
        <title>Mycena genomes resolve the evolution of fungal bioluminescence.</title>
        <authorList>
            <person name="Tsai I.J."/>
        </authorList>
    </citation>
    <scope>NUCLEOTIDE SEQUENCE</scope>
    <source>
        <strain evidence="2">171206Taipei</strain>
    </source>
</reference>
<dbReference type="Proteomes" id="UP000636479">
    <property type="component" value="Unassembled WGS sequence"/>
</dbReference>
<sequence length="338" mass="36511">MVSTNLTLIVDDHDARIVYHCPSTKEIVRGSYFRNTWTTPGSLSCGLEYGWFSFQFNGTGVRIATLDSQINDQYSVKIDNGSFVGQRGNGFFESNVLEDGPHTVIYSSGNLSVYPAFDYITISAGPSTQLFGESIIVDDGQVANFSGKWNAEPAAAQQNLLGQSLNVYQNTTRWTNATGDAFSFDFEGTSIGVYGIIPETNMAPGNSTIACSVDGVVNSSSLPKGTLSPHPMVQLCQADVPAGRHNFMLNFTHVVPSHSYGFDFIVYNSSVHTSPPPGAALQQSPQSHSHSKTHNIGVIVGSTLGALAALTLFCVLVLFVYRRRKTPQSKWTASKADS</sequence>
<dbReference type="GeneID" id="59347612"/>
<keyword evidence="1" id="KW-1133">Transmembrane helix</keyword>
<proteinExistence type="predicted"/>
<evidence type="ECO:0000313" key="2">
    <source>
        <dbReference type="EMBL" id="KAF7298950.1"/>
    </source>
</evidence>
<evidence type="ECO:0008006" key="4">
    <source>
        <dbReference type="Google" id="ProtNLM"/>
    </source>
</evidence>